<protein>
    <recommendedName>
        <fullName evidence="2">Helicase C-terminal domain-containing protein</fullName>
    </recommendedName>
</protein>
<sequence length="230" mass="26192">YDIHWNPVRLMQRIGRVDRRLNPDTEAAIKADHPDQAADRGTIRYWNFLPPRELEPLLTLFERVTSKALQISEVLGIEGKKLLSPDDNLQDLKVQAMNAFNAKYEGKPSAVEEMRLEYHALLKEHPELEGRLNALPGGIFSGRQKPAEGSTGVFFCYRLPAWDTKTEAFTLEAGPVRWYLYDLVKHAARNGGCRNHPLTNGEILEEPRQIVDHIRSTPETPRVLTADQET</sequence>
<dbReference type="AlphaFoldDB" id="A0A383EPV1"/>
<accession>A0A383EPV1</accession>
<evidence type="ECO:0008006" key="2">
    <source>
        <dbReference type="Google" id="ProtNLM"/>
    </source>
</evidence>
<reference evidence="1" key="1">
    <citation type="submission" date="2018-05" db="EMBL/GenBank/DDBJ databases">
        <authorList>
            <person name="Lanie J.A."/>
            <person name="Ng W.-L."/>
            <person name="Kazmierczak K.M."/>
            <person name="Andrzejewski T.M."/>
            <person name="Davidsen T.M."/>
            <person name="Wayne K.J."/>
            <person name="Tettelin H."/>
            <person name="Glass J.I."/>
            <person name="Rusch D."/>
            <person name="Podicherti R."/>
            <person name="Tsui H.-C.T."/>
            <person name="Winkler M.E."/>
        </authorList>
    </citation>
    <scope>NUCLEOTIDE SEQUENCE</scope>
</reference>
<dbReference type="EMBL" id="UINC01227774">
    <property type="protein sequence ID" value="SVE58801.1"/>
    <property type="molecule type" value="Genomic_DNA"/>
</dbReference>
<feature type="non-terminal residue" evidence="1">
    <location>
        <position position="1"/>
    </location>
</feature>
<proteinExistence type="predicted"/>
<name>A0A383EPV1_9ZZZZ</name>
<gene>
    <name evidence="1" type="ORF">METZ01_LOCUS511655</name>
</gene>
<organism evidence="1">
    <name type="scientific">marine metagenome</name>
    <dbReference type="NCBI Taxonomy" id="408172"/>
    <lineage>
        <taxon>unclassified sequences</taxon>
        <taxon>metagenomes</taxon>
        <taxon>ecological metagenomes</taxon>
    </lineage>
</organism>
<feature type="non-terminal residue" evidence="1">
    <location>
        <position position="230"/>
    </location>
</feature>
<evidence type="ECO:0000313" key="1">
    <source>
        <dbReference type="EMBL" id="SVE58801.1"/>
    </source>
</evidence>